<evidence type="ECO:0000256" key="2">
    <source>
        <dbReference type="ARBA" id="ARBA00022490"/>
    </source>
</evidence>
<feature type="region of interest" description="Disordered" evidence="8">
    <location>
        <begin position="107"/>
        <end position="139"/>
    </location>
</feature>
<comment type="caution">
    <text evidence="10">The sequence shown here is derived from an EMBL/GenBank/DDBJ whole genome shotgun (WGS) entry which is preliminary data.</text>
</comment>
<evidence type="ECO:0000259" key="9">
    <source>
        <dbReference type="PROSITE" id="PS50229"/>
    </source>
</evidence>
<dbReference type="FunFam" id="2.30.29.30:FF:000014">
    <property type="entry name" value="Homer homolog 1 (Drosophila)"/>
    <property type="match status" value="1"/>
</dbReference>
<dbReference type="GO" id="GO:0035256">
    <property type="term" value="F:G protein-coupled glutamate receptor binding"/>
    <property type="evidence" value="ECO:0007669"/>
    <property type="project" value="InterPro"/>
</dbReference>
<dbReference type="Proteomes" id="UP001142055">
    <property type="component" value="Chromosome 2"/>
</dbReference>
<dbReference type="GO" id="GO:0014069">
    <property type="term" value="C:postsynaptic density"/>
    <property type="evidence" value="ECO:0007669"/>
    <property type="project" value="UniProtKB-SubCell"/>
</dbReference>
<proteinExistence type="inferred from homology"/>
<dbReference type="InterPro" id="IPR045027">
    <property type="entry name" value="Homer"/>
</dbReference>
<dbReference type="EMBL" id="JAPWDV010000002">
    <property type="protein sequence ID" value="KAJ6219400.1"/>
    <property type="molecule type" value="Genomic_DNA"/>
</dbReference>
<evidence type="ECO:0000256" key="8">
    <source>
        <dbReference type="SAM" id="MobiDB-lite"/>
    </source>
</evidence>
<comment type="similarity">
    <text evidence="5">Belongs to the Homer family.</text>
</comment>
<sequence length="293" mass="33020">MGETPIFSTKAHVFHIDPQTKRSWIPASSAAVNVNFYYDPSRNLYRIISVEGQKAVINSTVTPNMTFTKTSQKFGQWSDIRANTVYGLGFSSEPELNKFIEKFQEVKEATRSSQQHKAHHNGNISVSSSLSARGESPRLSSELHNDMMLTGSLLPHQRSQSLSGLQAKHLTDSPKYATKEKQMSSIALPQSSAEAQLRYENDRLKLALAQSSTNAKKWEIELQTLKSNNTRLTNALQESTANVEEWKRQLQSLKDENNKMKHKIVELEAIHGNPEAIEELEKNYIIGNQIANH</sequence>
<feature type="compositionally biased region" description="Polar residues" evidence="8">
    <location>
        <begin position="122"/>
        <end position="131"/>
    </location>
</feature>
<keyword evidence="4 7" id="KW-0175">Coiled coil</keyword>
<evidence type="ECO:0000256" key="4">
    <source>
        <dbReference type="ARBA" id="ARBA00023054"/>
    </source>
</evidence>
<organism evidence="10 11">
    <name type="scientific">Blomia tropicalis</name>
    <name type="common">Mite</name>
    <dbReference type="NCBI Taxonomy" id="40697"/>
    <lineage>
        <taxon>Eukaryota</taxon>
        <taxon>Metazoa</taxon>
        <taxon>Ecdysozoa</taxon>
        <taxon>Arthropoda</taxon>
        <taxon>Chelicerata</taxon>
        <taxon>Arachnida</taxon>
        <taxon>Acari</taxon>
        <taxon>Acariformes</taxon>
        <taxon>Sarcoptiformes</taxon>
        <taxon>Astigmata</taxon>
        <taxon>Glycyphagoidea</taxon>
        <taxon>Echimyopodidae</taxon>
        <taxon>Blomia</taxon>
    </lineage>
</organism>
<accession>A0A9Q0RME4</accession>
<dbReference type="SUPFAM" id="SSF50729">
    <property type="entry name" value="PH domain-like"/>
    <property type="match status" value="1"/>
</dbReference>
<evidence type="ECO:0000313" key="11">
    <source>
        <dbReference type="Proteomes" id="UP001142055"/>
    </source>
</evidence>
<evidence type="ECO:0000256" key="3">
    <source>
        <dbReference type="ARBA" id="ARBA00023018"/>
    </source>
</evidence>
<dbReference type="InterPro" id="IPR044100">
    <property type="entry name" value="Homer_EVH1"/>
</dbReference>
<reference evidence="10" key="1">
    <citation type="submission" date="2022-12" db="EMBL/GenBank/DDBJ databases">
        <title>Genome assemblies of Blomia tropicalis.</title>
        <authorList>
            <person name="Cui Y."/>
        </authorList>
    </citation>
    <scope>NUCLEOTIDE SEQUENCE</scope>
    <source>
        <tissue evidence="10">Adult mites</tissue>
    </source>
</reference>
<protein>
    <recommendedName>
        <fullName evidence="9">WH1 domain-containing protein</fullName>
    </recommendedName>
</protein>
<dbReference type="SMART" id="SM00461">
    <property type="entry name" value="WH1"/>
    <property type="match status" value="1"/>
</dbReference>
<dbReference type="Gene3D" id="2.30.29.30">
    <property type="entry name" value="Pleckstrin-homology domain (PH domain)/Phosphotyrosine-binding domain (PTB)"/>
    <property type="match status" value="1"/>
</dbReference>
<keyword evidence="11" id="KW-1185">Reference proteome</keyword>
<evidence type="ECO:0000256" key="7">
    <source>
        <dbReference type="SAM" id="Coils"/>
    </source>
</evidence>
<evidence type="ECO:0000256" key="5">
    <source>
        <dbReference type="ARBA" id="ARBA00023606"/>
    </source>
</evidence>
<gene>
    <name evidence="10" type="ORF">RDWZM_005212</name>
</gene>
<evidence type="ECO:0000256" key="1">
    <source>
        <dbReference type="ARBA" id="ARBA00004496"/>
    </source>
</evidence>
<keyword evidence="2" id="KW-0963">Cytoplasm</keyword>
<dbReference type="GO" id="GO:0007216">
    <property type="term" value="P:G protein-coupled glutamate receptor signaling pathway"/>
    <property type="evidence" value="ECO:0007669"/>
    <property type="project" value="InterPro"/>
</dbReference>
<feature type="coiled-coil region" evidence="7">
    <location>
        <begin position="208"/>
        <end position="270"/>
    </location>
</feature>
<dbReference type="GO" id="GO:0005737">
    <property type="term" value="C:cytoplasm"/>
    <property type="evidence" value="ECO:0007669"/>
    <property type="project" value="UniProtKB-SubCell"/>
</dbReference>
<evidence type="ECO:0000256" key="6">
    <source>
        <dbReference type="ARBA" id="ARBA00034105"/>
    </source>
</evidence>
<dbReference type="OMA" id="WEIELTT"/>
<dbReference type="AlphaFoldDB" id="A0A9Q0RME4"/>
<dbReference type="InterPro" id="IPR011993">
    <property type="entry name" value="PH-like_dom_sf"/>
</dbReference>
<dbReference type="PANTHER" id="PTHR10918">
    <property type="entry name" value="HOMER"/>
    <property type="match status" value="1"/>
</dbReference>
<dbReference type="Pfam" id="PF00568">
    <property type="entry name" value="WH1"/>
    <property type="match status" value="1"/>
</dbReference>
<evidence type="ECO:0000313" key="10">
    <source>
        <dbReference type="EMBL" id="KAJ6219400.1"/>
    </source>
</evidence>
<dbReference type="InterPro" id="IPR000697">
    <property type="entry name" value="WH1/EVH1_dom"/>
</dbReference>
<keyword evidence="3" id="KW-0770">Synapse</keyword>
<name>A0A9Q0RME4_BLOTA</name>
<feature type="domain" description="WH1" evidence="9">
    <location>
        <begin position="1"/>
        <end position="110"/>
    </location>
</feature>
<dbReference type="PROSITE" id="PS50229">
    <property type="entry name" value="WH1"/>
    <property type="match status" value="1"/>
</dbReference>
<dbReference type="CDD" id="cd01206">
    <property type="entry name" value="EVH1_Homer_Vesl"/>
    <property type="match status" value="1"/>
</dbReference>
<comment type="subcellular location">
    <subcellularLocation>
        <location evidence="1">Cytoplasm</location>
    </subcellularLocation>
    <subcellularLocation>
        <location evidence="6">Postsynaptic density</location>
    </subcellularLocation>
</comment>